<proteinExistence type="predicted"/>
<dbReference type="AlphaFoldDB" id="A0A0J1BIC2"/>
<comment type="caution">
    <text evidence="1">The sequence shown here is derived from an EMBL/GenBank/DDBJ whole genome shotgun (WGS) entry which is preliminary data.</text>
</comment>
<gene>
    <name evidence="1" type="ORF">RISK_002054</name>
</gene>
<name>A0A0J1BIC2_RHOIS</name>
<accession>A0A0J1BIC2</accession>
<sequence>MNGHGTKAWAREQIQFHFDEGKLPRERFGGSVSAVLD</sequence>
<keyword evidence="2" id="KW-1185">Reference proteome</keyword>
<evidence type="ECO:0000313" key="1">
    <source>
        <dbReference type="EMBL" id="KLU06203.1"/>
    </source>
</evidence>
<protein>
    <submittedName>
        <fullName evidence="1">Uncharacterized protein</fullName>
    </submittedName>
</protein>
<dbReference type="EMBL" id="LECT01000016">
    <property type="protein sequence ID" value="KLU06203.1"/>
    <property type="molecule type" value="Genomic_DNA"/>
</dbReference>
<dbReference type="Proteomes" id="UP000036367">
    <property type="component" value="Unassembled WGS sequence"/>
</dbReference>
<reference evidence="1" key="1">
    <citation type="submission" date="2015-05" db="EMBL/GenBank/DDBJ databases">
        <title>Permanent draft genome of Rhodopirellula islandicus K833.</title>
        <authorList>
            <person name="Kizina J."/>
            <person name="Richter M."/>
            <person name="Glockner F.O."/>
            <person name="Harder J."/>
        </authorList>
    </citation>
    <scope>NUCLEOTIDE SEQUENCE [LARGE SCALE GENOMIC DNA]</scope>
    <source>
        <strain evidence="1">K833</strain>
    </source>
</reference>
<organism evidence="1 2">
    <name type="scientific">Rhodopirellula islandica</name>
    <dbReference type="NCBI Taxonomy" id="595434"/>
    <lineage>
        <taxon>Bacteria</taxon>
        <taxon>Pseudomonadati</taxon>
        <taxon>Planctomycetota</taxon>
        <taxon>Planctomycetia</taxon>
        <taxon>Pirellulales</taxon>
        <taxon>Pirellulaceae</taxon>
        <taxon>Rhodopirellula</taxon>
    </lineage>
</organism>
<evidence type="ECO:0000313" key="2">
    <source>
        <dbReference type="Proteomes" id="UP000036367"/>
    </source>
</evidence>